<dbReference type="RefSeq" id="WP_042212013.1">
    <property type="nucleotide sequence ID" value="NZ_BBLU01000001.1"/>
</dbReference>
<dbReference type="Proteomes" id="UP000183315">
    <property type="component" value="Unassembled WGS sequence"/>
</dbReference>
<evidence type="ECO:0000313" key="3">
    <source>
        <dbReference type="EMBL" id="SEI87875.1"/>
    </source>
</evidence>
<dbReference type="Pfam" id="PF03123">
    <property type="entry name" value="CAT_RBD"/>
    <property type="match status" value="1"/>
</dbReference>
<dbReference type="OrthoDB" id="9813552at2"/>
<sequence>MRIAKVFNNSVVLGVDDAGCELVVFGRGVGFQASRGDMVDESLIERRFVPSEAAPPERIAALIDEIPAADIDLTARIVEDARRELGAHVTDHVLVPLADHISFALRRAAEGAGLTDYPLKWEVMSLYPSEVAFARRALATVERDRGVVLPEIEAVPLALHFVNAQLGARDIQATVDMTTMLAQILEIIRDEYGEGVDEDENAVARFVTHLRYLYARGRSGVHRDDETPELARAIETTQPREYAVAQRLAAHIGARYGWEVRTGEVLYLAIHVIRLTTSIRAVAGCRGR</sequence>
<dbReference type="SMART" id="SM01061">
    <property type="entry name" value="CAT_RBD"/>
    <property type="match status" value="1"/>
</dbReference>
<dbReference type="GO" id="GO:0003723">
    <property type="term" value="F:RNA binding"/>
    <property type="evidence" value="ECO:0007669"/>
    <property type="project" value="InterPro"/>
</dbReference>
<proteinExistence type="predicted"/>
<dbReference type="SUPFAM" id="SSF50151">
    <property type="entry name" value="SacY-like RNA-binding domain"/>
    <property type="match status" value="1"/>
</dbReference>
<dbReference type="STRING" id="1043493.SAMN05421637_0283"/>
<dbReference type="GO" id="GO:0006355">
    <property type="term" value="P:regulation of DNA-templated transcription"/>
    <property type="evidence" value="ECO:0007669"/>
    <property type="project" value="InterPro"/>
</dbReference>
<dbReference type="PANTHER" id="PTHR30185">
    <property type="entry name" value="CRYPTIC BETA-GLUCOSIDE BGL OPERON ANTITERMINATOR"/>
    <property type="match status" value="1"/>
</dbReference>
<dbReference type="InterPro" id="IPR036650">
    <property type="entry name" value="CAT_RNA-bd_dom_sf"/>
</dbReference>
<keyword evidence="4" id="KW-1185">Reference proteome</keyword>
<dbReference type="InterPro" id="IPR011608">
    <property type="entry name" value="PRD"/>
</dbReference>
<dbReference type="Gene3D" id="1.10.1790.10">
    <property type="entry name" value="PRD domain"/>
    <property type="match status" value="2"/>
</dbReference>
<dbReference type="PROSITE" id="PS51372">
    <property type="entry name" value="PRD_2"/>
    <property type="match status" value="2"/>
</dbReference>
<dbReference type="Pfam" id="PF00874">
    <property type="entry name" value="PRD"/>
    <property type="match status" value="2"/>
</dbReference>
<dbReference type="InterPro" id="IPR036634">
    <property type="entry name" value="PRD_sf"/>
</dbReference>
<reference evidence="4" key="1">
    <citation type="submission" date="2016-10" db="EMBL/GenBank/DDBJ databases">
        <authorList>
            <person name="Varghese N."/>
        </authorList>
    </citation>
    <scope>NUCLEOTIDE SEQUENCE [LARGE SCALE GENOMIC DNA]</scope>
    <source>
        <strain evidence="4">DSM 24868</strain>
    </source>
</reference>
<dbReference type="PANTHER" id="PTHR30185:SF15">
    <property type="entry name" value="CRYPTIC BETA-GLUCOSIDE BGL OPERON ANTITERMINATOR"/>
    <property type="match status" value="1"/>
</dbReference>
<gene>
    <name evidence="3" type="ORF">SAMN05421637_0283</name>
</gene>
<feature type="domain" description="PRD" evidence="2">
    <location>
        <begin position="172"/>
        <end position="282"/>
    </location>
</feature>
<feature type="domain" description="PRD" evidence="2">
    <location>
        <begin position="65"/>
        <end position="171"/>
    </location>
</feature>
<dbReference type="eggNOG" id="COG3711">
    <property type="taxonomic scope" value="Bacteria"/>
</dbReference>
<dbReference type="Gene3D" id="2.30.24.10">
    <property type="entry name" value="CAT RNA-binding domain"/>
    <property type="match status" value="1"/>
</dbReference>
<evidence type="ECO:0000259" key="2">
    <source>
        <dbReference type="PROSITE" id="PS51372"/>
    </source>
</evidence>
<dbReference type="SUPFAM" id="SSF63520">
    <property type="entry name" value="PTS-regulatory domain, PRD"/>
    <property type="match status" value="2"/>
</dbReference>
<evidence type="ECO:0000256" key="1">
    <source>
        <dbReference type="ARBA" id="ARBA00022737"/>
    </source>
</evidence>
<protein>
    <submittedName>
        <fullName evidence="3">Transcriptional antiterminator, BglG family</fullName>
    </submittedName>
</protein>
<keyword evidence="1" id="KW-0677">Repeat</keyword>
<evidence type="ECO:0000313" key="4">
    <source>
        <dbReference type="Proteomes" id="UP000183315"/>
    </source>
</evidence>
<dbReference type="AlphaFoldDB" id="A0A1H6UI95"/>
<dbReference type="InterPro" id="IPR004341">
    <property type="entry name" value="CAT_RNA-bd_dom"/>
</dbReference>
<accession>A0A1H6UI95</accession>
<dbReference type="EMBL" id="FNZI01000001">
    <property type="protein sequence ID" value="SEI87875.1"/>
    <property type="molecule type" value="Genomic_DNA"/>
</dbReference>
<name>A0A1H6UI95_9MICO</name>
<organism evidence="3 4">
    <name type="scientific">Demequina mangrovi</name>
    <dbReference type="NCBI Taxonomy" id="1043493"/>
    <lineage>
        <taxon>Bacteria</taxon>
        <taxon>Bacillati</taxon>
        <taxon>Actinomycetota</taxon>
        <taxon>Actinomycetes</taxon>
        <taxon>Micrococcales</taxon>
        <taxon>Demequinaceae</taxon>
        <taxon>Demequina</taxon>
    </lineage>
</organism>
<dbReference type="InterPro" id="IPR050661">
    <property type="entry name" value="BglG_antiterminators"/>
</dbReference>